<feature type="binding site" evidence="8">
    <location>
        <begin position="36"/>
        <end position="38"/>
    </location>
    <ligand>
        <name>S-adenosyl-L-methionine</name>
        <dbReference type="ChEBI" id="CHEBI:59789"/>
    </ligand>
</feature>
<feature type="binding site" evidence="8">
    <location>
        <position position="70"/>
    </location>
    <ligand>
        <name>S-adenosyl-L-methionine</name>
        <dbReference type="ChEBI" id="CHEBI:59789"/>
    </ligand>
</feature>
<keyword evidence="1 8" id="KW-0004">4Fe-4S</keyword>
<feature type="domain" description="Radical SAM core" evidence="9">
    <location>
        <begin position="17"/>
        <end position="196"/>
    </location>
</feature>
<comment type="catalytic activity">
    <reaction evidence="8">
        <text>6-carboxy-5,6,7,8-tetrahydropterin + H(+) = 7-carboxy-7-carbaguanine + NH4(+)</text>
        <dbReference type="Rhea" id="RHEA:27974"/>
        <dbReference type="ChEBI" id="CHEBI:15378"/>
        <dbReference type="ChEBI" id="CHEBI:28938"/>
        <dbReference type="ChEBI" id="CHEBI:61032"/>
        <dbReference type="ChEBI" id="CHEBI:61036"/>
        <dbReference type="EC" id="4.3.99.3"/>
    </reaction>
</comment>
<dbReference type="InterPro" id="IPR024924">
    <property type="entry name" value="7-CO-7-deazaguanine_synth-like"/>
</dbReference>
<dbReference type="PANTHER" id="PTHR42836:SF1">
    <property type="entry name" value="7-CARBOXY-7-DEAZAGUANINE SYNTHASE"/>
    <property type="match status" value="1"/>
</dbReference>
<dbReference type="GO" id="GO:1904047">
    <property type="term" value="F:S-adenosyl-L-methionine binding"/>
    <property type="evidence" value="ECO:0007669"/>
    <property type="project" value="UniProtKB-UniRule"/>
</dbReference>
<feature type="binding site" evidence="8">
    <location>
        <begin position="111"/>
        <end position="113"/>
    </location>
    <ligand>
        <name>S-adenosyl-L-methionine</name>
        <dbReference type="ChEBI" id="CHEBI:59789"/>
    </ligand>
</feature>
<proteinExistence type="inferred from homology"/>
<evidence type="ECO:0000256" key="8">
    <source>
        <dbReference type="HAMAP-Rule" id="MF_00917"/>
    </source>
</evidence>
<organism evidence="10 11">
    <name type="scientific">Xylanibacter ruminicola</name>
    <name type="common">Prevotella ruminicola</name>
    <dbReference type="NCBI Taxonomy" id="839"/>
    <lineage>
        <taxon>Bacteria</taxon>
        <taxon>Pseudomonadati</taxon>
        <taxon>Bacteroidota</taxon>
        <taxon>Bacteroidia</taxon>
        <taxon>Bacteroidales</taxon>
        <taxon>Prevotellaceae</taxon>
        <taxon>Xylanibacter</taxon>
    </lineage>
</organism>
<evidence type="ECO:0000256" key="4">
    <source>
        <dbReference type="ARBA" id="ARBA00022842"/>
    </source>
</evidence>
<keyword evidence="2 8" id="KW-0949">S-adenosyl-L-methionine</keyword>
<keyword evidence="4 8" id="KW-0460">Magnesium</keyword>
<evidence type="ECO:0000256" key="1">
    <source>
        <dbReference type="ARBA" id="ARBA00022485"/>
    </source>
</evidence>
<dbReference type="CDD" id="cd01335">
    <property type="entry name" value="Radical_SAM"/>
    <property type="match status" value="1"/>
</dbReference>
<dbReference type="GO" id="GO:0051539">
    <property type="term" value="F:4 iron, 4 sulfur cluster binding"/>
    <property type="evidence" value="ECO:0007669"/>
    <property type="project" value="UniProtKB-UniRule"/>
</dbReference>
<dbReference type="GO" id="GO:0008616">
    <property type="term" value="P:tRNA queuosine(34) biosynthetic process"/>
    <property type="evidence" value="ECO:0007669"/>
    <property type="project" value="UniProtKB-UniRule"/>
</dbReference>
<name>A0A9D5P2B3_XYLRU</name>
<keyword evidence="7 8" id="KW-0456">Lyase</keyword>
<feature type="binding site" evidence="8">
    <location>
        <position position="37"/>
    </location>
    <ligand>
        <name>[4Fe-4S] cluster</name>
        <dbReference type="ChEBI" id="CHEBI:49883"/>
        <note>4Fe-4S-S-AdoMet</note>
    </ligand>
</feature>
<feature type="binding site" evidence="8">
    <location>
        <begin position="11"/>
        <end position="13"/>
    </location>
    <ligand>
        <name>substrate</name>
    </ligand>
</feature>
<dbReference type="SUPFAM" id="SSF102114">
    <property type="entry name" value="Radical SAM enzymes"/>
    <property type="match status" value="1"/>
</dbReference>
<reference evidence="10" key="1">
    <citation type="submission" date="2019-04" db="EMBL/GenBank/DDBJ databases">
        <title>Evolution of Biomass-Degrading Anaerobic Consortia Revealed by Metagenomics.</title>
        <authorList>
            <person name="Peng X."/>
        </authorList>
    </citation>
    <scope>NUCLEOTIDE SEQUENCE</scope>
    <source>
        <strain evidence="10">SIG140</strain>
    </source>
</reference>
<evidence type="ECO:0000313" key="10">
    <source>
        <dbReference type="EMBL" id="MBE6269518.1"/>
    </source>
</evidence>
<comment type="function">
    <text evidence="8">Catalyzes the complex heterocyclic radical-mediated conversion of 6-carboxy-5,6,7,8-tetrahydropterin (CPH4) to 7-carboxy-7-deazaguanine (CDG), a step common to the biosynthetic pathways of all 7-deazapurine-containing compounds.</text>
</comment>
<evidence type="ECO:0000259" key="9">
    <source>
        <dbReference type="PROSITE" id="PS51918"/>
    </source>
</evidence>
<evidence type="ECO:0000256" key="5">
    <source>
        <dbReference type="ARBA" id="ARBA00023004"/>
    </source>
</evidence>
<feature type="binding site" evidence="8">
    <location>
        <position position="30"/>
    </location>
    <ligand>
        <name>[4Fe-4S] cluster</name>
        <dbReference type="ChEBI" id="CHEBI:49883"/>
        <note>4Fe-4S-S-AdoMet</note>
    </ligand>
</feature>
<protein>
    <recommendedName>
        <fullName evidence="8">7-carboxy-7-deazaguanine synthase</fullName>
        <shortName evidence="8">CDG synthase</shortName>
        <ecNumber evidence="8">4.3.99.3</ecNumber>
    </recommendedName>
    <alternativeName>
        <fullName evidence="8">Queuosine biosynthesis protein QueE</fullName>
    </alternativeName>
</protein>
<comment type="caution">
    <text evidence="8">Lacks conserved residue(s) required for the propagation of feature annotation.</text>
</comment>
<dbReference type="EC" id="4.3.99.3" evidence="8"/>
<dbReference type="Gene3D" id="3.20.20.70">
    <property type="entry name" value="Aldolase class I"/>
    <property type="match status" value="1"/>
</dbReference>
<feature type="binding site" evidence="8">
    <location>
        <position position="39"/>
    </location>
    <ligand>
        <name>Mg(2+)</name>
        <dbReference type="ChEBI" id="CHEBI:18420"/>
    </ligand>
</feature>
<keyword evidence="6 8" id="KW-0411">Iron-sulfur</keyword>
<keyword evidence="3 8" id="KW-0479">Metal-binding</keyword>
<dbReference type="PROSITE" id="PS51918">
    <property type="entry name" value="RADICAL_SAM"/>
    <property type="match status" value="1"/>
</dbReference>
<dbReference type="GO" id="GO:0000287">
    <property type="term" value="F:magnesium ion binding"/>
    <property type="evidence" value="ECO:0007669"/>
    <property type="project" value="UniProtKB-UniRule"/>
</dbReference>
<dbReference type="PANTHER" id="PTHR42836">
    <property type="entry name" value="7-CARBOXY-7-DEAZAGUANINE SYNTHASE"/>
    <property type="match status" value="1"/>
</dbReference>
<dbReference type="PIRSF" id="PIRSF000370">
    <property type="entry name" value="QueE"/>
    <property type="match status" value="1"/>
</dbReference>
<comment type="cofactor">
    <cofactor evidence="8">
        <name>[4Fe-4S] cluster</name>
        <dbReference type="ChEBI" id="CHEBI:49883"/>
    </cofactor>
    <text evidence="8">Binds 1 [4Fe-4S] cluster. The cluster is coordinated with 3 cysteines and an exchangeable S-adenosyl-L-methionine.</text>
</comment>
<comment type="subunit">
    <text evidence="8">Homodimer.</text>
</comment>
<accession>A0A9D5P2B3</accession>
<sequence length="196" mass="22051">MYRINEIFYSLQGEGRHTGRPAVFVRFSGCNLKCPFCDTDFSAATLMSADDIIQAISPWQTCGFVVITGGEPSLQIDDALVERLHQEGYYVAIETNGTHALPASIDWITWSPKDQFAPNVPPLALARINEVKVVFDGKHNAEQYVSMAADAYLCLQPCDTGDMAHNQQIIQQCVDYILQHPHWHLSLQTHKFLNIR</sequence>
<comment type="caution">
    <text evidence="10">The sequence shown here is derived from an EMBL/GenBank/DDBJ whole genome shotgun (WGS) entry which is preliminary data.</text>
</comment>
<evidence type="ECO:0000313" key="11">
    <source>
        <dbReference type="Proteomes" id="UP000806522"/>
    </source>
</evidence>
<comment type="similarity">
    <text evidence="8">Belongs to the radical SAM superfamily. 7-carboxy-7-deazaguanine synthase family.</text>
</comment>
<dbReference type="HAMAP" id="MF_00917">
    <property type="entry name" value="QueE"/>
    <property type="match status" value="1"/>
</dbReference>
<feature type="binding site" evidence="8">
    <location>
        <position position="26"/>
    </location>
    <ligand>
        <name>substrate</name>
    </ligand>
</feature>
<comment type="pathway">
    <text evidence="8">Purine metabolism; 7-cyano-7-deazaguanine biosynthesis.</text>
</comment>
<comment type="cofactor">
    <cofactor evidence="8">
        <name>Mg(2+)</name>
        <dbReference type="ChEBI" id="CHEBI:18420"/>
    </cofactor>
</comment>
<dbReference type="EMBL" id="SUYC01000001">
    <property type="protein sequence ID" value="MBE6269518.1"/>
    <property type="molecule type" value="Genomic_DNA"/>
</dbReference>
<dbReference type="InterPro" id="IPR058240">
    <property type="entry name" value="rSAM_sf"/>
</dbReference>
<dbReference type="InterPro" id="IPR007197">
    <property type="entry name" value="rSAM"/>
</dbReference>
<evidence type="ECO:0000256" key="7">
    <source>
        <dbReference type="ARBA" id="ARBA00023239"/>
    </source>
</evidence>
<dbReference type="InterPro" id="IPR013785">
    <property type="entry name" value="Aldolase_TIM"/>
</dbReference>
<comment type="cofactor">
    <cofactor evidence="8">
        <name>S-adenosyl-L-methionine</name>
        <dbReference type="ChEBI" id="CHEBI:59789"/>
    </cofactor>
    <text evidence="8">Binds 1 S-adenosyl-L-methionine per subunit.</text>
</comment>
<dbReference type="Proteomes" id="UP000806522">
    <property type="component" value="Unassembled WGS sequence"/>
</dbReference>
<feature type="binding site" evidence="8">
    <location>
        <position position="34"/>
    </location>
    <ligand>
        <name>[4Fe-4S] cluster</name>
        <dbReference type="ChEBI" id="CHEBI:49883"/>
        <note>4Fe-4S-S-AdoMet</note>
    </ligand>
</feature>
<dbReference type="AlphaFoldDB" id="A0A9D5P2B3"/>
<gene>
    <name evidence="8" type="primary">queE</name>
    <name evidence="10" type="ORF">E7101_00985</name>
</gene>
<dbReference type="Pfam" id="PF04055">
    <property type="entry name" value="Radical_SAM"/>
    <property type="match status" value="1"/>
</dbReference>
<evidence type="ECO:0000256" key="2">
    <source>
        <dbReference type="ARBA" id="ARBA00022691"/>
    </source>
</evidence>
<evidence type="ECO:0000256" key="6">
    <source>
        <dbReference type="ARBA" id="ARBA00023014"/>
    </source>
</evidence>
<dbReference type="SFLD" id="SFLDS00029">
    <property type="entry name" value="Radical_SAM"/>
    <property type="match status" value="1"/>
</dbReference>
<evidence type="ECO:0000256" key="3">
    <source>
        <dbReference type="ARBA" id="ARBA00022723"/>
    </source>
</evidence>
<feature type="binding site" evidence="8">
    <location>
        <begin position="156"/>
        <end position="159"/>
    </location>
    <ligand>
        <name>S-adenosyl-L-methionine</name>
        <dbReference type="ChEBI" id="CHEBI:59789"/>
    </ligand>
</feature>
<keyword evidence="5 8" id="KW-0408">Iron</keyword>
<keyword evidence="8" id="KW-0671">Queuosine biosynthesis</keyword>
<feature type="binding site" evidence="8">
    <location>
        <position position="68"/>
    </location>
    <ligand>
        <name>substrate</name>
    </ligand>
</feature>
<dbReference type="GO" id="GO:0016840">
    <property type="term" value="F:carbon-nitrogen lyase activity"/>
    <property type="evidence" value="ECO:0007669"/>
    <property type="project" value="UniProtKB-UniRule"/>
</dbReference>